<evidence type="ECO:0000313" key="2">
    <source>
        <dbReference type="EMBL" id="PUZ73565.1"/>
    </source>
</evidence>
<sequence>MQRTESMLIDHRSLHINPASALPENSCSEDTKVDTPPLLAIPPMQWLSVKVHTGPITYRKPSGKYPVQRAEGRIMKITELSGLAAHSYEAWSEPAGTNSRQEQRHTRNNKKQGSNLLVQILTWTCKSLTGQHKSKQKITRFSIAREQRFHLVAARRCQTGTPTSIAMQTRPKQLARMAPPWVPRPKHPLPEVECHDGLRLRNAAQVRSMVQEVFWTAGLHC</sequence>
<dbReference type="AlphaFoldDB" id="A0A2T7F0F5"/>
<dbReference type="OrthoDB" id="1929108at2759"/>
<evidence type="ECO:0000256" key="1">
    <source>
        <dbReference type="SAM" id="MobiDB-lite"/>
    </source>
</evidence>
<organism evidence="2 3">
    <name type="scientific">Panicum hallii var. hallii</name>
    <dbReference type="NCBI Taxonomy" id="1504633"/>
    <lineage>
        <taxon>Eukaryota</taxon>
        <taxon>Viridiplantae</taxon>
        <taxon>Streptophyta</taxon>
        <taxon>Embryophyta</taxon>
        <taxon>Tracheophyta</taxon>
        <taxon>Spermatophyta</taxon>
        <taxon>Magnoliopsida</taxon>
        <taxon>Liliopsida</taxon>
        <taxon>Poales</taxon>
        <taxon>Poaceae</taxon>
        <taxon>PACMAD clade</taxon>
        <taxon>Panicoideae</taxon>
        <taxon>Panicodae</taxon>
        <taxon>Paniceae</taxon>
        <taxon>Panicinae</taxon>
        <taxon>Panicum</taxon>
        <taxon>Panicum sect. Panicum</taxon>
    </lineage>
</organism>
<evidence type="ECO:0000313" key="3">
    <source>
        <dbReference type="Proteomes" id="UP000244336"/>
    </source>
</evidence>
<reference evidence="2 3" key="1">
    <citation type="submission" date="2018-04" db="EMBL/GenBank/DDBJ databases">
        <title>WGS assembly of Panicum hallii var. hallii HAL2.</title>
        <authorList>
            <person name="Lovell J."/>
            <person name="Jenkins J."/>
            <person name="Lowry D."/>
            <person name="Mamidi S."/>
            <person name="Sreedasyam A."/>
            <person name="Weng X."/>
            <person name="Barry K."/>
            <person name="Bonette J."/>
            <person name="Campitelli B."/>
            <person name="Daum C."/>
            <person name="Gordon S."/>
            <person name="Gould B."/>
            <person name="Lipzen A."/>
            <person name="MacQueen A."/>
            <person name="Palacio-Mejia J."/>
            <person name="Plott C."/>
            <person name="Shakirov E."/>
            <person name="Shu S."/>
            <person name="Yoshinaga Y."/>
            <person name="Zane M."/>
            <person name="Rokhsar D."/>
            <person name="Grimwood J."/>
            <person name="Schmutz J."/>
            <person name="Juenger T."/>
        </authorList>
    </citation>
    <scope>NUCLEOTIDE SEQUENCE [LARGE SCALE GENOMIC DNA]</scope>
    <source>
        <strain evidence="3">cv. HAL2</strain>
    </source>
</reference>
<dbReference type="Proteomes" id="UP000244336">
    <property type="component" value="Chromosome 2"/>
</dbReference>
<name>A0A2T7F0F5_9POAL</name>
<feature type="region of interest" description="Disordered" evidence="1">
    <location>
        <begin position="91"/>
        <end position="113"/>
    </location>
</feature>
<protein>
    <submittedName>
        <fullName evidence="2">Uncharacterized protein</fullName>
    </submittedName>
</protein>
<accession>A0A2T7F0F5</accession>
<dbReference type="Gramene" id="PUZ73565">
    <property type="protein sequence ID" value="PUZ73565"/>
    <property type="gene ID" value="GQ55_2G484500"/>
</dbReference>
<gene>
    <name evidence="2" type="ORF">GQ55_2G484500</name>
</gene>
<dbReference type="EMBL" id="CM009750">
    <property type="protein sequence ID" value="PUZ73565.1"/>
    <property type="molecule type" value="Genomic_DNA"/>
</dbReference>
<proteinExistence type="predicted"/>
<keyword evidence="3" id="KW-1185">Reference proteome</keyword>